<dbReference type="EMBL" id="JAULSU010000007">
    <property type="protein sequence ID" value="KAK0611716.1"/>
    <property type="molecule type" value="Genomic_DNA"/>
</dbReference>
<dbReference type="Proteomes" id="UP001175000">
    <property type="component" value="Unassembled WGS sequence"/>
</dbReference>
<organism evidence="2 3">
    <name type="scientific">Immersiella caudata</name>
    <dbReference type="NCBI Taxonomy" id="314043"/>
    <lineage>
        <taxon>Eukaryota</taxon>
        <taxon>Fungi</taxon>
        <taxon>Dikarya</taxon>
        <taxon>Ascomycota</taxon>
        <taxon>Pezizomycotina</taxon>
        <taxon>Sordariomycetes</taxon>
        <taxon>Sordariomycetidae</taxon>
        <taxon>Sordariales</taxon>
        <taxon>Lasiosphaeriaceae</taxon>
        <taxon>Immersiella</taxon>
    </lineage>
</organism>
<evidence type="ECO:0000313" key="2">
    <source>
        <dbReference type="EMBL" id="KAK0611716.1"/>
    </source>
</evidence>
<proteinExistence type="predicted"/>
<dbReference type="InterPro" id="IPR052895">
    <property type="entry name" value="HetReg/Transcr_Mod"/>
</dbReference>
<name>A0AA39T1U0_9PEZI</name>
<gene>
    <name evidence="2" type="ORF">B0T14DRAFT_488941</name>
</gene>
<protein>
    <submittedName>
        <fullName evidence="2">Heterokaryon incompatibility protein-domain-containing protein</fullName>
    </submittedName>
</protein>
<accession>A0AA39T1U0</accession>
<dbReference type="AlphaFoldDB" id="A0AA39T1U0"/>
<dbReference type="InterPro" id="IPR010730">
    <property type="entry name" value="HET"/>
</dbReference>
<comment type="caution">
    <text evidence="2">The sequence shown here is derived from an EMBL/GenBank/DDBJ whole genome shotgun (WGS) entry which is preliminary data.</text>
</comment>
<dbReference type="Pfam" id="PF06985">
    <property type="entry name" value="HET"/>
    <property type="match status" value="1"/>
</dbReference>
<evidence type="ECO:0000313" key="3">
    <source>
        <dbReference type="Proteomes" id="UP001175000"/>
    </source>
</evidence>
<evidence type="ECO:0000259" key="1">
    <source>
        <dbReference type="Pfam" id="PF06985"/>
    </source>
</evidence>
<sequence length="772" mass="86591">MMPLRLLTHSKATSSFLVFTPTNPLPYDILSYTWRSALHAEDDDAPPPPPYDTGIANISWRVKVHPLKIAQIKAFMINSGIEYLWVDALCINQDDEVEVTGEMEKMYYYYTGADRCHILLDMEEAWDPHGIVEELRFVDHIMGWMGGSVVAGEARLTDNMVAQMKTWTDAERWGFEMDKSAVRGAGFEPGVINCYATNVKRIQGLFDHLYFGRVWTFQEMLLGKNVMLWTVSSPADEEKVDVRCIGELDTWMDLASDAADKAVKLFDWISKSRVIKSAAVFAILGLIGEDILILADLRTQVRGIISARTDIVSGGPRWWVDNHMGVANVFSAISFRQRKAKVVHDTFRGLLGVFQGLFTSEEMRRDLTGTDINAMSFAFFKQLSIKTGRAWTRLVTSSGERGAWDWIPVVANHNRPLTTDVFSGVVHLGRLKPDGMAKVEARTGILGTPKKYATLTLRQETGNPTGMRFTFRGCNCGKTVKTGLFSKEPIPLNDQSERVSRDQTGRTLVHCATILGAILDPAGDMVEFKRRLLKTLEPWWYITDRNAKPAEWWDRCVSGTGWASPPPQKFRVHNRSMDVYMEDIFECGSRLYNETTRSITCELTIDQCGCKITGPFALIMEAIAAVDGGVLGGQMEASDPDGRIILRDGLGLAQVGDIDRPFHLVAFQGEVGTYKSYSARCRSTKKDKPVPDKIDKKMGREPWPKARALVRADFRHEFTDMARDYGYVETGAGNLLISRNHPMDKYRVVGVCIDGPRAMDTKTIDAKGVTVR</sequence>
<dbReference type="PANTHER" id="PTHR24148:SF64">
    <property type="entry name" value="HETEROKARYON INCOMPATIBILITY DOMAIN-CONTAINING PROTEIN"/>
    <property type="match status" value="1"/>
</dbReference>
<feature type="domain" description="Heterokaryon incompatibility" evidence="1">
    <location>
        <begin position="27"/>
        <end position="219"/>
    </location>
</feature>
<keyword evidence="3" id="KW-1185">Reference proteome</keyword>
<dbReference type="PANTHER" id="PTHR24148">
    <property type="entry name" value="ANKYRIN REPEAT DOMAIN-CONTAINING PROTEIN 39 HOMOLOG-RELATED"/>
    <property type="match status" value="1"/>
</dbReference>
<reference evidence="2" key="1">
    <citation type="submission" date="2023-06" db="EMBL/GenBank/DDBJ databases">
        <title>Genome-scale phylogeny and comparative genomics of the fungal order Sordariales.</title>
        <authorList>
            <consortium name="Lawrence Berkeley National Laboratory"/>
            <person name="Hensen N."/>
            <person name="Bonometti L."/>
            <person name="Westerberg I."/>
            <person name="Brannstrom I.O."/>
            <person name="Guillou S."/>
            <person name="Cros-Aarteil S."/>
            <person name="Calhoun S."/>
            <person name="Haridas S."/>
            <person name="Kuo A."/>
            <person name="Mondo S."/>
            <person name="Pangilinan J."/>
            <person name="Riley R."/>
            <person name="Labutti K."/>
            <person name="Andreopoulos B."/>
            <person name="Lipzen A."/>
            <person name="Chen C."/>
            <person name="Yanf M."/>
            <person name="Daum C."/>
            <person name="Ng V."/>
            <person name="Clum A."/>
            <person name="Steindorff A."/>
            <person name="Ohm R."/>
            <person name="Martin F."/>
            <person name="Silar P."/>
            <person name="Natvig D."/>
            <person name="Lalanne C."/>
            <person name="Gautier V."/>
            <person name="Ament-Velasquez S.L."/>
            <person name="Kruys A."/>
            <person name="Hutchinson M.I."/>
            <person name="Powell A.J."/>
            <person name="Barry K."/>
            <person name="Miller A.N."/>
            <person name="Grigoriev I.V."/>
            <person name="Debuchy R."/>
            <person name="Gladieux P."/>
            <person name="Thoren M.H."/>
            <person name="Johannesson H."/>
        </authorList>
    </citation>
    <scope>NUCLEOTIDE SEQUENCE</scope>
    <source>
        <strain evidence="2">CBS 606.72</strain>
    </source>
</reference>